<evidence type="ECO:0008006" key="3">
    <source>
        <dbReference type="Google" id="ProtNLM"/>
    </source>
</evidence>
<evidence type="ECO:0000313" key="2">
    <source>
        <dbReference type="Proteomes" id="UP000280271"/>
    </source>
</evidence>
<dbReference type="EMBL" id="RCHC01000002">
    <property type="protein sequence ID" value="RLL24135.1"/>
    <property type="molecule type" value="Genomic_DNA"/>
</dbReference>
<organism evidence="1 2">
    <name type="scientific">Acinetobacter chengduensis</name>
    <dbReference type="NCBI Taxonomy" id="2420890"/>
    <lineage>
        <taxon>Bacteria</taxon>
        <taxon>Pseudomonadati</taxon>
        <taxon>Pseudomonadota</taxon>
        <taxon>Gammaproteobacteria</taxon>
        <taxon>Moraxellales</taxon>
        <taxon>Moraxellaceae</taxon>
        <taxon>Acinetobacter</taxon>
    </lineage>
</organism>
<keyword evidence="2" id="KW-1185">Reference proteome</keyword>
<protein>
    <recommendedName>
        <fullName evidence="3">Lysozyme inhibitor LprI N-terminal domain-containing protein</fullName>
    </recommendedName>
</protein>
<gene>
    <name evidence="1" type="ORF">D9K81_02425</name>
</gene>
<sequence length="131" mass="15061">MFFSVAYAADPLVPQQETEIAPLKADEIQNGLKMLAERQNQRIEEWGKTLKPDDFERSWISGRQLKKNKRQEVCGIFQHTVDDAYKGAVANRTRLNEADQKLLDDRNAFIGALGYQNNIVDTKMGFNCRLR</sequence>
<comment type="caution">
    <text evidence="1">The sequence shown here is derived from an EMBL/GenBank/DDBJ whole genome shotgun (WGS) entry which is preliminary data.</text>
</comment>
<accession>A0ABX9U0L5</accession>
<proteinExistence type="predicted"/>
<name>A0ABX9U0L5_9GAMM</name>
<evidence type="ECO:0000313" key="1">
    <source>
        <dbReference type="EMBL" id="RLL24135.1"/>
    </source>
</evidence>
<dbReference type="Proteomes" id="UP000280271">
    <property type="component" value="Unassembled WGS sequence"/>
</dbReference>
<reference evidence="1 2" key="1">
    <citation type="submission" date="2018-09" db="EMBL/GenBank/DDBJ databases">
        <title>The draft genome of Acinetobacter sp. strains.</title>
        <authorList>
            <person name="Qin J."/>
            <person name="Feng Y."/>
            <person name="Zong Z."/>
        </authorList>
    </citation>
    <scope>NUCLEOTIDE SEQUENCE [LARGE SCALE GENOMIC DNA]</scope>
    <source>
        <strain evidence="1 2">WCHAc060005</strain>
    </source>
</reference>